<organism evidence="1">
    <name type="scientific">Vitrella brassicaformis</name>
    <dbReference type="NCBI Taxonomy" id="1169539"/>
    <lineage>
        <taxon>Eukaryota</taxon>
        <taxon>Sar</taxon>
        <taxon>Alveolata</taxon>
        <taxon>Colpodellida</taxon>
        <taxon>Vitrellaceae</taxon>
        <taxon>Vitrella</taxon>
    </lineage>
</organism>
<dbReference type="AlphaFoldDB" id="A0A7S1P1D7"/>
<dbReference type="EMBL" id="HBGB01010800">
    <property type="protein sequence ID" value="CAD9051093.1"/>
    <property type="molecule type" value="Transcribed_RNA"/>
</dbReference>
<sequence>MAWLGMGVVWCLDDAIDVHVCVRVWCVQTDSCVVCLLAAAIVSSRLFLLVLPCLALPCPAAVCLCVGVSSECACCEPCVGSLSVAPAIRLFIVDSLTHSLSGCVALPSPIYSVHSLRFIPAVRMRKDAFMEMISINCCE</sequence>
<gene>
    <name evidence="1" type="ORF">VBRA1451_LOCUS6155</name>
</gene>
<protein>
    <submittedName>
        <fullName evidence="1">Uncharacterized protein</fullName>
    </submittedName>
</protein>
<accession>A0A7S1P1D7</accession>
<name>A0A7S1P1D7_9ALVE</name>
<proteinExistence type="predicted"/>
<reference evidence="1" key="1">
    <citation type="submission" date="2021-01" db="EMBL/GenBank/DDBJ databases">
        <authorList>
            <person name="Corre E."/>
            <person name="Pelletier E."/>
            <person name="Niang G."/>
            <person name="Scheremetjew M."/>
            <person name="Finn R."/>
            <person name="Kale V."/>
            <person name="Holt S."/>
            <person name="Cochrane G."/>
            <person name="Meng A."/>
            <person name="Brown T."/>
            <person name="Cohen L."/>
        </authorList>
    </citation>
    <scope>NUCLEOTIDE SEQUENCE</scope>
    <source>
        <strain evidence="1">CCMP3346</strain>
    </source>
</reference>
<evidence type="ECO:0000313" key="1">
    <source>
        <dbReference type="EMBL" id="CAD9051093.1"/>
    </source>
</evidence>